<dbReference type="SMART" id="SM00034">
    <property type="entry name" value="CLECT"/>
    <property type="match status" value="1"/>
</dbReference>
<dbReference type="Proteomes" id="UP000708148">
    <property type="component" value="Unassembled WGS sequence"/>
</dbReference>
<dbReference type="InterPro" id="IPR001304">
    <property type="entry name" value="C-type_lectin-like"/>
</dbReference>
<evidence type="ECO:0000313" key="5">
    <source>
        <dbReference type="Proteomes" id="UP000708148"/>
    </source>
</evidence>
<feature type="signal peptide" evidence="1">
    <location>
        <begin position="1"/>
        <end position="31"/>
    </location>
</feature>
<dbReference type="PROSITE" id="PS50234">
    <property type="entry name" value="VWFA"/>
    <property type="match status" value="1"/>
</dbReference>
<evidence type="ECO:0000313" key="4">
    <source>
        <dbReference type="EMBL" id="CAD7705287.1"/>
    </source>
</evidence>
<organism evidence="4 5">
    <name type="scientific">Ostreobium quekettii</name>
    <dbReference type="NCBI Taxonomy" id="121088"/>
    <lineage>
        <taxon>Eukaryota</taxon>
        <taxon>Viridiplantae</taxon>
        <taxon>Chlorophyta</taxon>
        <taxon>core chlorophytes</taxon>
        <taxon>Ulvophyceae</taxon>
        <taxon>TCBD clade</taxon>
        <taxon>Bryopsidales</taxon>
        <taxon>Ostreobineae</taxon>
        <taxon>Ostreobiaceae</taxon>
        <taxon>Ostreobium</taxon>
    </lineage>
</organism>
<feature type="chain" id="PRO_5035923651" description="VWFA domain-containing protein" evidence="1">
    <location>
        <begin position="32"/>
        <end position="738"/>
    </location>
</feature>
<gene>
    <name evidence="4" type="ORF">OSTQU699_LOCUS10642</name>
</gene>
<dbReference type="EMBL" id="CAJHUC010003072">
    <property type="protein sequence ID" value="CAD7705287.1"/>
    <property type="molecule type" value="Genomic_DNA"/>
</dbReference>
<dbReference type="OrthoDB" id="1922840at2759"/>
<accession>A0A8S1JFN9</accession>
<evidence type="ECO:0008006" key="6">
    <source>
        <dbReference type="Google" id="ProtNLM"/>
    </source>
</evidence>
<dbReference type="GO" id="GO:0005245">
    <property type="term" value="F:voltage-gated calcium channel activity"/>
    <property type="evidence" value="ECO:0007669"/>
    <property type="project" value="TreeGrafter"/>
</dbReference>
<dbReference type="Pfam" id="PF13519">
    <property type="entry name" value="VWA_2"/>
    <property type="match status" value="1"/>
</dbReference>
<dbReference type="AlphaFoldDB" id="A0A8S1JFN9"/>
<dbReference type="PROSITE" id="PS50041">
    <property type="entry name" value="C_TYPE_LECTIN_2"/>
    <property type="match status" value="1"/>
</dbReference>
<comment type="caution">
    <text evidence="4">The sequence shown here is derived from an EMBL/GenBank/DDBJ whole genome shotgun (WGS) entry which is preliminary data.</text>
</comment>
<dbReference type="InterPro" id="IPR051173">
    <property type="entry name" value="Ca_channel_alpha-2/delta"/>
</dbReference>
<sequence length="738" mass="80714">MAPPSTGQRRSPHAASLLLVFLLLLPGGPRADELDDLIDSVQSVVDSVAAEATVAFQRRSSTVPRCECTHHACGGAFSASDSCHTEIGDAPLCGTCSGQKLDFNESFVLTPPTTDVSDLTPDVKDAICMYRGIDETFAGAKDSFGVRAWTYVASTDGVMRTWPGHAHERGADVDPDLADANLRGCRKYDPRFRPWYVAATSGPKDVVLVIDTSGSMRERDNFLFGGGDTRTRWDIVKVAILSLLDTFSINDYINMVEFNSEVKSLVTELLHATPDNIVLLKDVVEGIEPSGGTDFRPALEVAFDHLITATNRSLSGEEFASSNCQKIILFMTDGEDCTLSDQPCKFTPPDNVTAVDSLLDLLETKQQELEALGSQRAHIFPISFGFEADDEIPKEMACANEGVWARILPEDDPLRDLNAYTAYLASGRGDAGVIWTGTYEDEFGLGKVITAAKPIFSPKTASGENGSLVGVVGHDVRLEDINKVAPEFLTVIRRFIQRGFSCIESNFTGCGLQLLRGEAAQCPERLKPADCYFFETTGDFYTAPQTDPVSFAEAEQFCKGQGGILAEIDEPSEEDLLAAMATNAGSWIGLTRDRESMEWMWRSSNETVDRRSEIWVLTEGVSLTNPRQMCATIDRRGVRHNVHPTACEMRTHFICEFTEEQAPAVCKNGTVIRIDSEYEYAVPPLSTCRFEEEQLQAATAISPAAQILNSSQVICDLGDELTTFEARCCDNCTAQEGS</sequence>
<evidence type="ECO:0000259" key="2">
    <source>
        <dbReference type="PROSITE" id="PS50041"/>
    </source>
</evidence>
<feature type="domain" description="C-type lectin" evidence="2">
    <location>
        <begin position="527"/>
        <end position="656"/>
    </location>
</feature>
<dbReference type="GO" id="GO:0005891">
    <property type="term" value="C:voltage-gated calcium channel complex"/>
    <property type="evidence" value="ECO:0007669"/>
    <property type="project" value="TreeGrafter"/>
</dbReference>
<dbReference type="PANTHER" id="PTHR10166">
    <property type="entry name" value="VOLTAGE-DEPENDENT CALCIUM CHANNEL SUBUNIT ALPHA-2/DELTA-RELATED"/>
    <property type="match status" value="1"/>
</dbReference>
<dbReference type="SUPFAM" id="SSF53300">
    <property type="entry name" value="vWA-like"/>
    <property type="match status" value="1"/>
</dbReference>
<dbReference type="InterPro" id="IPR016187">
    <property type="entry name" value="CTDL_fold"/>
</dbReference>
<keyword evidence="5" id="KW-1185">Reference proteome</keyword>
<protein>
    <recommendedName>
        <fullName evidence="6">VWFA domain-containing protein</fullName>
    </recommendedName>
</protein>
<dbReference type="InterPro" id="IPR036465">
    <property type="entry name" value="vWFA_dom_sf"/>
</dbReference>
<feature type="domain" description="VWFA" evidence="3">
    <location>
        <begin position="205"/>
        <end position="424"/>
    </location>
</feature>
<dbReference type="PANTHER" id="PTHR10166:SF37">
    <property type="entry name" value="STOLID, ISOFORM H"/>
    <property type="match status" value="1"/>
</dbReference>
<name>A0A8S1JFN9_9CHLO</name>
<dbReference type="Pfam" id="PF00059">
    <property type="entry name" value="Lectin_C"/>
    <property type="match status" value="1"/>
</dbReference>
<reference evidence="4" key="1">
    <citation type="submission" date="2020-12" db="EMBL/GenBank/DDBJ databases">
        <authorList>
            <person name="Iha C."/>
        </authorList>
    </citation>
    <scope>NUCLEOTIDE SEQUENCE</scope>
</reference>
<evidence type="ECO:0000259" key="3">
    <source>
        <dbReference type="PROSITE" id="PS50234"/>
    </source>
</evidence>
<proteinExistence type="predicted"/>
<dbReference type="InterPro" id="IPR016186">
    <property type="entry name" value="C-type_lectin-like/link_sf"/>
</dbReference>
<dbReference type="Gene3D" id="3.40.50.410">
    <property type="entry name" value="von Willebrand factor, type A domain"/>
    <property type="match status" value="1"/>
</dbReference>
<dbReference type="SUPFAM" id="SSF56436">
    <property type="entry name" value="C-type lectin-like"/>
    <property type="match status" value="1"/>
</dbReference>
<evidence type="ECO:0000256" key="1">
    <source>
        <dbReference type="SAM" id="SignalP"/>
    </source>
</evidence>
<dbReference type="Gene3D" id="3.10.100.10">
    <property type="entry name" value="Mannose-Binding Protein A, subunit A"/>
    <property type="match status" value="1"/>
</dbReference>
<dbReference type="CDD" id="cd00037">
    <property type="entry name" value="CLECT"/>
    <property type="match status" value="1"/>
</dbReference>
<dbReference type="SMART" id="SM00327">
    <property type="entry name" value="VWA"/>
    <property type="match status" value="1"/>
</dbReference>
<keyword evidence="1" id="KW-0732">Signal</keyword>
<dbReference type="InterPro" id="IPR002035">
    <property type="entry name" value="VWF_A"/>
</dbReference>